<reference evidence="2 3" key="1">
    <citation type="journal article" date="2016" name="Biochim. Biophys. Acta">
        <title>Characterization of red-shifted phycobilisomes isolated from the chlorophyll f-containing cyanobacterium Halomicronema hongdechloris.</title>
        <authorList>
            <person name="Li Y."/>
            <person name="Lin Y."/>
            <person name="Garvey C.J."/>
            <person name="Birch D."/>
            <person name="Corkery R.W."/>
            <person name="Loughlin P.C."/>
            <person name="Scheer H."/>
            <person name="Willows R.D."/>
            <person name="Chen M."/>
        </authorList>
    </citation>
    <scope>NUCLEOTIDE SEQUENCE [LARGE SCALE GENOMIC DNA]</scope>
    <source>
        <strain evidence="2 3">C2206</strain>
    </source>
</reference>
<evidence type="ECO:0000256" key="1">
    <source>
        <dbReference type="SAM" id="MobiDB-lite"/>
    </source>
</evidence>
<dbReference type="EMBL" id="CP021983">
    <property type="protein sequence ID" value="ASC71356.1"/>
    <property type="molecule type" value="Genomic_DNA"/>
</dbReference>
<keyword evidence="3" id="KW-1185">Reference proteome</keyword>
<dbReference type="KEGG" id="hhg:XM38_023080"/>
<dbReference type="RefSeq" id="WP_088429836.1">
    <property type="nucleotide sequence ID" value="NZ_CP021983.2"/>
</dbReference>
<feature type="region of interest" description="Disordered" evidence="1">
    <location>
        <begin position="347"/>
        <end position="434"/>
    </location>
</feature>
<feature type="region of interest" description="Disordered" evidence="1">
    <location>
        <begin position="149"/>
        <end position="175"/>
    </location>
</feature>
<evidence type="ECO:0000313" key="2">
    <source>
        <dbReference type="EMBL" id="ASC71356.1"/>
    </source>
</evidence>
<sequence>MAYWEFLLQKEGDQTWLPLEAGQVEILAGRYRVMAHSQRPQTPVQIRISQLLLDQLPPKRRVLKRVDHTNEDGLLVVMPFTWLQAGAWELRCSNTDDAPENWVATVRLQVLAHDADGDDWQPWPSETSIISLGNEADQDIAKDDGEALALSDNPVPEEGTPPDDHDPPEAEPPTTTACYTLALNRRTYLAQRGAFLHIAGQIEANQAITCLTGRLILTLRDPQQLTEVAITQQSLAVTALPAPFHLELSLPRDIDTRLLLGELCLLTDDGLTLAAQPLTVTVGLEDLLTTIANQAEPFLVDGIDDLSLPPEAAEPAAAEALPHPLDLPTNPSGFSVLRPKSGFTLPPQIYRPSVPPTEGKLSLPDLPQVTPSPDAVDLPEMSEPDSQTETATPPAVDLPSGLTSPQPDASAHHDRQDAHEGTGDSEAKDSATTEGLNWQSRFWERLSTLAVDSYQSAMHRQAEMEAAGVQFPAHDAEQPTTAPELPTFMAPLELPTGQEVVIYDDEPSEVPEDATIPPTGDTFPIDDDDILVPPTPQFEIPEGDLVAGQTITLRLQVPLHPNRLYCRLWLIDPQSRTSIGDSRQIMDLAPDGEGNLAASVSLQVPLGCLQVRFAAISIDMVTQQESYRALAERAIAPAAAPSVSFDELDL</sequence>
<organism evidence="2 3">
    <name type="scientific">Halomicronema hongdechloris C2206</name>
    <dbReference type="NCBI Taxonomy" id="1641165"/>
    <lineage>
        <taxon>Bacteria</taxon>
        <taxon>Bacillati</taxon>
        <taxon>Cyanobacteriota</taxon>
        <taxon>Cyanophyceae</taxon>
        <taxon>Nodosilineales</taxon>
        <taxon>Nodosilineaceae</taxon>
        <taxon>Halomicronema</taxon>
    </lineage>
</organism>
<feature type="compositionally biased region" description="Basic and acidic residues" evidence="1">
    <location>
        <begin position="410"/>
        <end position="431"/>
    </location>
</feature>
<dbReference type="OrthoDB" id="452859at2"/>
<dbReference type="STRING" id="1641165.XM38_21860"/>
<dbReference type="Proteomes" id="UP000191901">
    <property type="component" value="Chromosome"/>
</dbReference>
<protein>
    <submittedName>
        <fullName evidence="2">Uncharacterized protein</fullName>
    </submittedName>
</protein>
<gene>
    <name evidence="2" type="ORF">XM38_023080</name>
</gene>
<dbReference type="AlphaFoldDB" id="A0A1Z3HM53"/>
<accession>A0A1Z3HM53</accession>
<proteinExistence type="predicted"/>
<evidence type="ECO:0000313" key="3">
    <source>
        <dbReference type="Proteomes" id="UP000191901"/>
    </source>
</evidence>
<name>A0A1Z3HM53_9CYAN</name>